<dbReference type="RefSeq" id="WP_344555785.1">
    <property type="nucleotide sequence ID" value="NZ_BAAANS010000043.1"/>
</dbReference>
<name>A0ABN2XI02_9ACTN</name>
<gene>
    <name evidence="1" type="ORF">GCM10009759_55540</name>
</gene>
<sequence>MKHQPLLAARAAKLIQGAGIRRLRSRRAAAALADAGLLAWPAEADPSGLSLGLEIRAVGMGVELDAYRLFRVLVGALAAESVEDPEGVAAELAVIDGAKGPEWEAVLDVLIERLGGAEVRYPTARSVHRLIERLAQAAGPVLPAQQDRRAS</sequence>
<organism evidence="1 2">
    <name type="scientific">Kitasatospora saccharophila</name>
    <dbReference type="NCBI Taxonomy" id="407973"/>
    <lineage>
        <taxon>Bacteria</taxon>
        <taxon>Bacillati</taxon>
        <taxon>Actinomycetota</taxon>
        <taxon>Actinomycetes</taxon>
        <taxon>Kitasatosporales</taxon>
        <taxon>Streptomycetaceae</taxon>
        <taxon>Kitasatospora</taxon>
    </lineage>
</organism>
<dbReference type="Proteomes" id="UP001500897">
    <property type="component" value="Unassembled WGS sequence"/>
</dbReference>
<dbReference type="EMBL" id="BAAANS010000043">
    <property type="protein sequence ID" value="GAA2112614.1"/>
    <property type="molecule type" value="Genomic_DNA"/>
</dbReference>
<comment type="caution">
    <text evidence="1">The sequence shown here is derived from an EMBL/GenBank/DDBJ whole genome shotgun (WGS) entry which is preliminary data.</text>
</comment>
<accession>A0ABN2XI02</accession>
<evidence type="ECO:0000313" key="1">
    <source>
        <dbReference type="EMBL" id="GAA2112614.1"/>
    </source>
</evidence>
<evidence type="ECO:0000313" key="2">
    <source>
        <dbReference type="Proteomes" id="UP001500897"/>
    </source>
</evidence>
<proteinExistence type="predicted"/>
<keyword evidence="2" id="KW-1185">Reference proteome</keyword>
<reference evidence="1 2" key="1">
    <citation type="journal article" date="2019" name="Int. J. Syst. Evol. Microbiol.">
        <title>The Global Catalogue of Microorganisms (GCM) 10K type strain sequencing project: providing services to taxonomists for standard genome sequencing and annotation.</title>
        <authorList>
            <consortium name="The Broad Institute Genomics Platform"/>
            <consortium name="The Broad Institute Genome Sequencing Center for Infectious Disease"/>
            <person name="Wu L."/>
            <person name="Ma J."/>
        </authorList>
    </citation>
    <scope>NUCLEOTIDE SEQUENCE [LARGE SCALE GENOMIC DNA]</scope>
    <source>
        <strain evidence="1 2">JCM 14559</strain>
    </source>
</reference>
<protein>
    <submittedName>
        <fullName evidence="1">Uncharacterized protein</fullName>
    </submittedName>
</protein>